<evidence type="ECO:0008006" key="3">
    <source>
        <dbReference type="Google" id="ProtNLM"/>
    </source>
</evidence>
<evidence type="ECO:0000313" key="2">
    <source>
        <dbReference type="Proteomes" id="UP000533639"/>
    </source>
</evidence>
<accession>A0A9N8P3X9</accession>
<sequence length="336" mass="36505">MKKYVSLLILALLLNGCDDGDLTVDTINFEDIQTSAKCPNSSTDETAPTLIYKLKTQEALILQLPANSIKNDATPDGDPLIYDINNSTYRVLYRAYDGKVAVDNICGTIPPRTPNVTEEWQATAGIIEITSSQVTGDKSQTDGSTRITGYNHQIVFRNITFLKPAGPQTEEEFVFGNYTTSPDPLYLTFTTPALQCTDKKQVYNFNPTSFMQVNNLDQTLIKQVVGTRSAAITAAANNINYTTFKSNTGTLTSSYFCITPAPSAPAISTVWNSVADNKGIVEVTTTATGTTSIVYKHTITIKNVTLKKGNSSFYLADNFVLGTITDPPVTAPTAKK</sequence>
<dbReference type="AlphaFoldDB" id="A0A9N8P3X9"/>
<protein>
    <recommendedName>
        <fullName evidence="3">Lipoprotein</fullName>
    </recommendedName>
</protein>
<organism evidence="1 2">
    <name type="scientific">Flavobacterium panici</name>
    <dbReference type="NCBI Taxonomy" id="2654843"/>
    <lineage>
        <taxon>Bacteria</taxon>
        <taxon>Pseudomonadati</taxon>
        <taxon>Bacteroidota</taxon>
        <taxon>Flavobacteriia</taxon>
        <taxon>Flavobacteriales</taxon>
        <taxon>Flavobacteriaceae</taxon>
        <taxon>Flavobacterium</taxon>
    </lineage>
</organism>
<dbReference type="RefSeq" id="WP_180861266.1">
    <property type="nucleotide sequence ID" value="NZ_CAIJDE010000063.1"/>
</dbReference>
<dbReference type="Proteomes" id="UP000533639">
    <property type="component" value="Unassembled WGS sequence"/>
</dbReference>
<keyword evidence="2" id="KW-1185">Reference proteome</keyword>
<reference evidence="1 2" key="1">
    <citation type="submission" date="2020-06" db="EMBL/GenBank/DDBJ databases">
        <authorList>
            <person name="Criscuolo A."/>
        </authorList>
    </citation>
    <scope>NUCLEOTIDE SEQUENCE [LARGE SCALE GENOMIC DNA]</scope>
    <source>
        <strain evidence="1">PXU-55</strain>
    </source>
</reference>
<gene>
    <name evidence="1" type="ORF">FLAPXU55_04335</name>
</gene>
<proteinExistence type="predicted"/>
<name>A0A9N8P3X9_9FLAO</name>
<evidence type="ECO:0000313" key="1">
    <source>
        <dbReference type="EMBL" id="CAC9976607.1"/>
    </source>
</evidence>
<dbReference type="EMBL" id="CAIJDE010000063">
    <property type="protein sequence ID" value="CAC9976607.1"/>
    <property type="molecule type" value="Genomic_DNA"/>
</dbReference>
<comment type="caution">
    <text evidence="1">The sequence shown here is derived from an EMBL/GenBank/DDBJ whole genome shotgun (WGS) entry which is preliminary data.</text>
</comment>